<feature type="compositionally biased region" description="Basic and acidic residues" evidence="1">
    <location>
        <begin position="125"/>
        <end position="135"/>
    </location>
</feature>
<gene>
    <name evidence="2" type="ORF">XAT740_LOCUS49832</name>
</gene>
<dbReference type="AlphaFoldDB" id="A0A816C3U7"/>
<accession>A0A816C3U7</accession>
<feature type="compositionally biased region" description="Pro residues" evidence="1">
    <location>
        <begin position="292"/>
        <end position="304"/>
    </location>
</feature>
<name>A0A816C3U7_ADIRI</name>
<protein>
    <submittedName>
        <fullName evidence="2">Uncharacterized protein</fullName>
    </submittedName>
</protein>
<feature type="compositionally biased region" description="Polar residues" evidence="1">
    <location>
        <begin position="102"/>
        <end position="111"/>
    </location>
</feature>
<dbReference type="EMBL" id="CAJNOR010007477">
    <property type="protein sequence ID" value="CAF1617961.1"/>
    <property type="molecule type" value="Genomic_DNA"/>
</dbReference>
<evidence type="ECO:0000313" key="2">
    <source>
        <dbReference type="EMBL" id="CAF1617961.1"/>
    </source>
</evidence>
<comment type="caution">
    <text evidence="2">The sequence shown here is derived from an EMBL/GenBank/DDBJ whole genome shotgun (WGS) entry which is preliminary data.</text>
</comment>
<sequence>MYPQLSPTRQFIYQPIINSNLTHAILCNQSSGHQLHIGLPPATPKHHTYKDKQPTSSPHLKGTHKIKNTTKPVKNPEALPNNAGLPPKPRTFSRRQGRLRRTSSVENNAPQNLIPLPSSLSAGNVHDRMQSERRSHTMAPFARITGPSSSPRAKLFASATAPMDVHVPQSSAVTTQGTISTRTSICSRRSDADMTDDDATVIVRVRYDPDIAPPPSEEAVREAVNNQLMQRTGPNKKKDPIIVDFMRQNIQPNIPVRPPQPIFNRSVQPFQQRPSLRIPIAPQQLRLQRNPFPLPRPTRPPPLMPSGLPIQHLQQNTYVRPVQPVPLIRQQTFPFRTPLNRPRDTINPPLPVLSPLRLIPPHRTGSSNFGSPNSIMSSDSQSSSLNAQQNSSRQLQVGSVSNGIYRPSPITDVPELSKESLLNMLNQIPDLQGRQFNIEYAPPSAPEEYPIPTSLPAGETSYPEPVVIDKLPNNVIQHVKLSNNPAITAALEDTIRREQPGPSSTLNNPAATVMHHSAQLQGQVQQSRPASSNESESSTEVSSSGSTSSSSSSSSSSSEESEVEEVKIVS</sequence>
<evidence type="ECO:0000313" key="3">
    <source>
        <dbReference type="Proteomes" id="UP000663828"/>
    </source>
</evidence>
<feature type="region of interest" description="Disordered" evidence="1">
    <location>
        <begin position="356"/>
        <end position="409"/>
    </location>
</feature>
<reference evidence="2" key="1">
    <citation type="submission" date="2021-02" db="EMBL/GenBank/DDBJ databases">
        <authorList>
            <person name="Nowell W R."/>
        </authorList>
    </citation>
    <scope>NUCLEOTIDE SEQUENCE</scope>
</reference>
<evidence type="ECO:0000256" key="1">
    <source>
        <dbReference type="SAM" id="MobiDB-lite"/>
    </source>
</evidence>
<feature type="compositionally biased region" description="Basic residues" evidence="1">
    <location>
        <begin position="91"/>
        <end position="101"/>
    </location>
</feature>
<proteinExistence type="predicted"/>
<feature type="compositionally biased region" description="Polar residues" evidence="1">
    <location>
        <begin position="518"/>
        <end position="530"/>
    </location>
</feature>
<feature type="compositionally biased region" description="Low complexity" evidence="1">
    <location>
        <begin position="531"/>
        <end position="558"/>
    </location>
</feature>
<keyword evidence="3" id="KW-1185">Reference proteome</keyword>
<feature type="region of interest" description="Disordered" evidence="1">
    <location>
        <begin position="516"/>
        <end position="570"/>
    </location>
</feature>
<feature type="compositionally biased region" description="Low complexity" evidence="1">
    <location>
        <begin position="371"/>
        <end position="392"/>
    </location>
</feature>
<organism evidence="2 3">
    <name type="scientific">Adineta ricciae</name>
    <name type="common">Rotifer</name>
    <dbReference type="NCBI Taxonomy" id="249248"/>
    <lineage>
        <taxon>Eukaryota</taxon>
        <taxon>Metazoa</taxon>
        <taxon>Spiralia</taxon>
        <taxon>Gnathifera</taxon>
        <taxon>Rotifera</taxon>
        <taxon>Eurotatoria</taxon>
        <taxon>Bdelloidea</taxon>
        <taxon>Adinetida</taxon>
        <taxon>Adinetidae</taxon>
        <taxon>Adineta</taxon>
    </lineage>
</organism>
<feature type="compositionally biased region" description="Polar residues" evidence="1">
    <location>
        <begin position="393"/>
        <end position="402"/>
    </location>
</feature>
<feature type="region of interest" description="Disordered" evidence="1">
    <location>
        <begin position="289"/>
        <end position="309"/>
    </location>
</feature>
<dbReference type="Proteomes" id="UP000663828">
    <property type="component" value="Unassembled WGS sequence"/>
</dbReference>
<feature type="region of interest" description="Disordered" evidence="1">
    <location>
        <begin position="38"/>
        <end position="135"/>
    </location>
</feature>